<dbReference type="PATRIC" id="fig|1226633.4.peg.648"/>
<name>A0A0B4EY00_9FUSO</name>
<organism evidence="1 2">
    <name type="scientific">Fusobacterium necrophorum subsp. funduliforme B35</name>
    <dbReference type="NCBI Taxonomy" id="1226633"/>
    <lineage>
        <taxon>Bacteria</taxon>
        <taxon>Fusobacteriati</taxon>
        <taxon>Fusobacteriota</taxon>
        <taxon>Fusobacteriia</taxon>
        <taxon>Fusobacteriales</taxon>
        <taxon>Fusobacteriaceae</taxon>
        <taxon>Fusobacterium</taxon>
    </lineage>
</organism>
<gene>
    <name evidence="1" type="ORF">C095_03245</name>
</gene>
<evidence type="ECO:0000313" key="1">
    <source>
        <dbReference type="EMBL" id="KID49804.1"/>
    </source>
</evidence>
<proteinExistence type="predicted"/>
<accession>A0A0B4EY00</accession>
<dbReference type="Proteomes" id="UP000031184">
    <property type="component" value="Unassembled WGS sequence"/>
</dbReference>
<sequence>MVDNAIQMVTEKLSSWPCVRGIILGVHVQEAPIQKILI</sequence>
<reference evidence="1 2" key="1">
    <citation type="submission" date="2013-08" db="EMBL/GenBank/DDBJ databases">
        <title>An opportunistic ruminal bacterium that causes liver abscesses in cattle.</title>
        <authorList>
            <person name="Benahmed F.H."/>
            <person name="Rasmussen M."/>
            <person name="Harbottle H."/>
            <person name="Soppet D."/>
            <person name="Nagaraja T.G."/>
            <person name="Davidson M."/>
        </authorList>
    </citation>
    <scope>NUCLEOTIDE SEQUENCE [LARGE SCALE GENOMIC DNA]</scope>
    <source>
        <strain evidence="1 2">B35</strain>
    </source>
</reference>
<protein>
    <submittedName>
        <fullName evidence="1">Uncharacterized protein</fullName>
    </submittedName>
</protein>
<evidence type="ECO:0000313" key="2">
    <source>
        <dbReference type="Proteomes" id="UP000031184"/>
    </source>
</evidence>
<dbReference type="AlphaFoldDB" id="A0A0B4EY00"/>
<comment type="caution">
    <text evidence="1">The sequence shown here is derived from an EMBL/GenBank/DDBJ whole genome shotgun (WGS) entry which is preliminary data.</text>
</comment>
<dbReference type="EMBL" id="AUZI01000011">
    <property type="protein sequence ID" value="KID49804.1"/>
    <property type="molecule type" value="Genomic_DNA"/>
</dbReference>